<dbReference type="InParanoid" id="A0A165BR56"/>
<evidence type="ECO:0000256" key="3">
    <source>
        <dbReference type="ARBA" id="ARBA00022448"/>
    </source>
</evidence>
<feature type="domain" description="G" evidence="16">
    <location>
        <begin position="12"/>
        <end position="74"/>
    </location>
</feature>
<name>A0A165BR56_9APHY</name>
<keyword evidence="6" id="KW-0812">Transmembrane</keyword>
<sequence>MYSNRKIDAKLIAVIGPTGTGKTTFVNLVSGGKLKVGDGLESCTDSMQLAQCVISGANVTLIDTPGFDDTSKSQAEILKDIAHFLEKMYERGRKLSGMIYLHRISDNRVGGIARENFRLFTKICGRGAMKNVLIATTMWEEVSEEVGASREQELESKATFFKDAISQGARMKRHHNNASSALDIMRYFIDRSPEVLQMQHELVDEHKKVPETAAGLELKLGLEQQEVKHTAAMQRLRQELESVIEQRDTHHRQELSEIQEEYRKMEQRLANVQDEMRRLREERRKPKVIYLIQKKSIMGCLRDSFLT</sequence>
<dbReference type="AlphaFoldDB" id="A0A165BR56"/>
<keyword evidence="4" id="KW-0150">Chloroplast</keyword>
<keyword evidence="13" id="KW-0472">Membrane</keyword>
<comment type="cofactor">
    <cofactor evidence="1">
        <name>Mg(2+)</name>
        <dbReference type="ChEBI" id="CHEBI:18420"/>
    </cofactor>
</comment>
<dbReference type="Gene3D" id="3.40.50.300">
    <property type="entry name" value="P-loop containing nucleotide triphosphate hydrolases"/>
    <property type="match status" value="1"/>
</dbReference>
<evidence type="ECO:0000256" key="13">
    <source>
        <dbReference type="ARBA" id="ARBA00023136"/>
    </source>
</evidence>
<evidence type="ECO:0000256" key="15">
    <source>
        <dbReference type="SAM" id="Coils"/>
    </source>
</evidence>
<evidence type="ECO:0000256" key="7">
    <source>
        <dbReference type="ARBA" id="ARBA00022723"/>
    </source>
</evidence>
<proteinExistence type="predicted"/>
<evidence type="ECO:0000256" key="1">
    <source>
        <dbReference type="ARBA" id="ARBA00001946"/>
    </source>
</evidence>
<evidence type="ECO:0000256" key="10">
    <source>
        <dbReference type="ARBA" id="ARBA00022842"/>
    </source>
</evidence>
<dbReference type="PANTHER" id="PTHR10903:SF135">
    <property type="entry name" value="TRANSLOCASE OF CHLOROPLAST 120, CHLOROPLASTIC-RELATED"/>
    <property type="match status" value="1"/>
</dbReference>
<keyword evidence="11" id="KW-0653">Protein transport</keyword>
<dbReference type="OrthoDB" id="8954335at2759"/>
<dbReference type="CDD" id="cd00882">
    <property type="entry name" value="Ras_like_GTPase"/>
    <property type="match status" value="1"/>
</dbReference>
<dbReference type="STRING" id="1314785.A0A165BR56"/>
<dbReference type="GO" id="GO:0016787">
    <property type="term" value="F:hydrolase activity"/>
    <property type="evidence" value="ECO:0007669"/>
    <property type="project" value="UniProtKB-KW"/>
</dbReference>
<dbReference type="InterPro" id="IPR045058">
    <property type="entry name" value="GIMA/IAN/Toc"/>
</dbReference>
<dbReference type="InterPro" id="IPR006073">
    <property type="entry name" value="GTP-bd"/>
</dbReference>
<dbReference type="GO" id="GO:0046872">
    <property type="term" value="F:metal ion binding"/>
    <property type="evidence" value="ECO:0007669"/>
    <property type="project" value="UniProtKB-KW"/>
</dbReference>
<dbReference type="GO" id="GO:0005525">
    <property type="term" value="F:GTP binding"/>
    <property type="evidence" value="ECO:0007669"/>
    <property type="project" value="InterPro"/>
</dbReference>
<dbReference type="Pfam" id="PF01926">
    <property type="entry name" value="MMR_HSR1"/>
    <property type="match status" value="1"/>
</dbReference>
<keyword evidence="18" id="KW-1185">Reference proteome</keyword>
<evidence type="ECO:0000256" key="9">
    <source>
        <dbReference type="ARBA" id="ARBA00022805"/>
    </source>
</evidence>
<dbReference type="GO" id="GO:0015031">
    <property type="term" value="P:protein transport"/>
    <property type="evidence" value="ECO:0007669"/>
    <property type="project" value="UniProtKB-KW"/>
</dbReference>
<comment type="subcellular location">
    <subcellularLocation>
        <location evidence="2">Membrane</location>
        <topology evidence="2">Single-pass membrane protein</topology>
    </subcellularLocation>
    <subcellularLocation>
        <location evidence="14">Plastid</location>
        <location evidence="14">Chloroplast outer membrane</location>
    </subcellularLocation>
</comment>
<evidence type="ECO:0000259" key="16">
    <source>
        <dbReference type="Pfam" id="PF01926"/>
    </source>
</evidence>
<dbReference type="PANTHER" id="PTHR10903">
    <property type="entry name" value="GTPASE, IMAP FAMILY MEMBER-RELATED"/>
    <property type="match status" value="1"/>
</dbReference>
<dbReference type="RefSeq" id="XP_040759242.1">
    <property type="nucleotide sequence ID" value="XM_040913301.1"/>
</dbReference>
<evidence type="ECO:0000256" key="11">
    <source>
        <dbReference type="ARBA" id="ARBA00022927"/>
    </source>
</evidence>
<evidence type="ECO:0000256" key="8">
    <source>
        <dbReference type="ARBA" id="ARBA00022801"/>
    </source>
</evidence>
<evidence type="ECO:0000256" key="12">
    <source>
        <dbReference type="ARBA" id="ARBA00022989"/>
    </source>
</evidence>
<dbReference type="GO" id="GO:0016020">
    <property type="term" value="C:membrane"/>
    <property type="evidence" value="ECO:0007669"/>
    <property type="project" value="UniProtKB-SubCell"/>
</dbReference>
<keyword evidence="12" id="KW-1133">Transmembrane helix</keyword>
<evidence type="ECO:0000256" key="4">
    <source>
        <dbReference type="ARBA" id="ARBA00022528"/>
    </source>
</evidence>
<evidence type="ECO:0000256" key="6">
    <source>
        <dbReference type="ARBA" id="ARBA00022692"/>
    </source>
</evidence>
<organism evidence="17 18">
    <name type="scientific">Laetiporus sulphureus 93-53</name>
    <dbReference type="NCBI Taxonomy" id="1314785"/>
    <lineage>
        <taxon>Eukaryota</taxon>
        <taxon>Fungi</taxon>
        <taxon>Dikarya</taxon>
        <taxon>Basidiomycota</taxon>
        <taxon>Agaricomycotina</taxon>
        <taxon>Agaricomycetes</taxon>
        <taxon>Polyporales</taxon>
        <taxon>Laetiporus</taxon>
    </lineage>
</organism>
<gene>
    <name evidence="17" type="ORF">LAESUDRAFT_763637</name>
</gene>
<dbReference type="EMBL" id="KV427663">
    <property type="protein sequence ID" value="KZT01502.1"/>
    <property type="molecule type" value="Genomic_DNA"/>
</dbReference>
<keyword evidence="3" id="KW-0813">Transport</keyword>
<keyword evidence="5" id="KW-0934">Plastid</keyword>
<dbReference type="InterPro" id="IPR027417">
    <property type="entry name" value="P-loop_NTPase"/>
</dbReference>
<dbReference type="SUPFAM" id="SSF52540">
    <property type="entry name" value="P-loop containing nucleoside triphosphate hydrolases"/>
    <property type="match status" value="1"/>
</dbReference>
<protein>
    <submittedName>
        <fullName evidence="17">p-loop containing nucleoside triphosphate hydrolase protein</fullName>
    </submittedName>
</protein>
<evidence type="ECO:0000256" key="5">
    <source>
        <dbReference type="ARBA" id="ARBA00022640"/>
    </source>
</evidence>
<keyword evidence="15" id="KW-0175">Coiled coil</keyword>
<evidence type="ECO:0000256" key="14">
    <source>
        <dbReference type="ARBA" id="ARBA00024013"/>
    </source>
</evidence>
<accession>A0A165BR56</accession>
<keyword evidence="9" id="KW-1002">Plastid outer membrane</keyword>
<dbReference type="GeneID" id="63830329"/>
<keyword evidence="10" id="KW-0460">Magnesium</keyword>
<keyword evidence="8 17" id="KW-0378">Hydrolase</keyword>
<dbReference type="Proteomes" id="UP000076871">
    <property type="component" value="Unassembled WGS sequence"/>
</dbReference>
<evidence type="ECO:0000256" key="2">
    <source>
        <dbReference type="ARBA" id="ARBA00004167"/>
    </source>
</evidence>
<reference evidence="17 18" key="1">
    <citation type="journal article" date="2016" name="Mol. Biol. Evol.">
        <title>Comparative Genomics of Early-Diverging Mushroom-Forming Fungi Provides Insights into the Origins of Lignocellulose Decay Capabilities.</title>
        <authorList>
            <person name="Nagy L.G."/>
            <person name="Riley R."/>
            <person name="Tritt A."/>
            <person name="Adam C."/>
            <person name="Daum C."/>
            <person name="Floudas D."/>
            <person name="Sun H."/>
            <person name="Yadav J.S."/>
            <person name="Pangilinan J."/>
            <person name="Larsson K.H."/>
            <person name="Matsuura K."/>
            <person name="Barry K."/>
            <person name="Labutti K."/>
            <person name="Kuo R."/>
            <person name="Ohm R.A."/>
            <person name="Bhattacharya S.S."/>
            <person name="Shirouzu T."/>
            <person name="Yoshinaga Y."/>
            <person name="Martin F.M."/>
            <person name="Grigoriev I.V."/>
            <person name="Hibbett D.S."/>
        </authorList>
    </citation>
    <scope>NUCLEOTIDE SEQUENCE [LARGE SCALE GENOMIC DNA]</scope>
    <source>
        <strain evidence="17 18">93-53</strain>
    </source>
</reference>
<evidence type="ECO:0000313" key="17">
    <source>
        <dbReference type="EMBL" id="KZT01502.1"/>
    </source>
</evidence>
<feature type="coiled-coil region" evidence="15">
    <location>
        <begin position="233"/>
        <end position="282"/>
    </location>
</feature>
<evidence type="ECO:0000313" key="18">
    <source>
        <dbReference type="Proteomes" id="UP000076871"/>
    </source>
</evidence>
<keyword evidence="7" id="KW-0479">Metal-binding</keyword>